<dbReference type="AlphaFoldDB" id="A0A239IUF1"/>
<sequence length="568" mass="61436">MPGGFQAKMVGEDLKRIGPTMKPVSRRTLLQYAGLVAAAQPFVSQPLALAYPDQQPIAATRAGKVLGRADAGIFVFQGIPYGADTRTTRFRPPVPPAPWKTPLQCTAWPARAPQQQADRGARVSGEAEKHYHLPPDLGPQREDCLHVNVWTPGLRDGRKRPVLFYIHGGAYNNGTVNAELYDGARLARRGDVVVVTVNHRLNAFGYLYLGELAGPEYKDSGNVGQLDLVLALQWVRDNIAEFGGDPGSVTIFGQSGGGAKCATLMAMPAAKGLFHRVLTMSGQQVWAAPKRLATERAKAALAAMGITGEITAAKLDALTMEQVQKGAPTTGAWLPVMDGGVLPRDPFDPDAPPQSLSVPMILGNTKDELQGGNAWRMASLTWEQLPAQLGPALKEFMGPYTPEAIVKRYRELYPAYQPVDVFIAATAAFRSGPGQVIEAERRAANPESAKRTWVYQMDYGSPTADGRAPHTIDIAFVFDNLKLSPGMIGATEADIAAAQPLATLMSTMLIRFAKTGDPNGAGMPKWPTYDLKARSTMLFDRVSKVQDDPRGEERRMVAEAHYRQPGTA</sequence>
<organism evidence="6 7">
    <name type="scientific">Granulicella rosea</name>
    <dbReference type="NCBI Taxonomy" id="474952"/>
    <lineage>
        <taxon>Bacteria</taxon>
        <taxon>Pseudomonadati</taxon>
        <taxon>Acidobacteriota</taxon>
        <taxon>Terriglobia</taxon>
        <taxon>Terriglobales</taxon>
        <taxon>Acidobacteriaceae</taxon>
        <taxon>Granulicella</taxon>
    </lineage>
</organism>
<keyword evidence="2 3" id="KW-0378">Hydrolase</keyword>
<dbReference type="GO" id="GO:0016787">
    <property type="term" value="F:hydrolase activity"/>
    <property type="evidence" value="ECO:0007669"/>
    <property type="project" value="UniProtKB-KW"/>
</dbReference>
<dbReference type="InterPro" id="IPR002018">
    <property type="entry name" value="CarbesteraseB"/>
</dbReference>
<name>A0A239IUF1_9BACT</name>
<evidence type="ECO:0000259" key="5">
    <source>
        <dbReference type="Pfam" id="PF00135"/>
    </source>
</evidence>
<feature type="domain" description="Carboxylesterase type B" evidence="5">
    <location>
        <begin position="55"/>
        <end position="550"/>
    </location>
</feature>
<dbReference type="PROSITE" id="PS00122">
    <property type="entry name" value="CARBOXYLESTERASE_B_1"/>
    <property type="match status" value="1"/>
</dbReference>
<dbReference type="InterPro" id="IPR029058">
    <property type="entry name" value="AB_hydrolase_fold"/>
</dbReference>
<evidence type="ECO:0000256" key="2">
    <source>
        <dbReference type="ARBA" id="ARBA00022801"/>
    </source>
</evidence>
<dbReference type="InterPro" id="IPR019826">
    <property type="entry name" value="Carboxylesterase_B_AS"/>
</dbReference>
<dbReference type="Proteomes" id="UP000198356">
    <property type="component" value="Unassembled WGS sequence"/>
</dbReference>
<evidence type="ECO:0000313" key="7">
    <source>
        <dbReference type="Proteomes" id="UP000198356"/>
    </source>
</evidence>
<dbReference type="InterPro" id="IPR006311">
    <property type="entry name" value="TAT_signal"/>
</dbReference>
<gene>
    <name evidence="6" type="ORF">SAMN05421770_103262</name>
</gene>
<evidence type="ECO:0000313" key="6">
    <source>
        <dbReference type="EMBL" id="SNS96663.1"/>
    </source>
</evidence>
<proteinExistence type="inferred from homology"/>
<dbReference type="PROSITE" id="PS51318">
    <property type="entry name" value="TAT"/>
    <property type="match status" value="1"/>
</dbReference>
<dbReference type="Gene3D" id="3.40.50.1820">
    <property type="entry name" value="alpha/beta hydrolase"/>
    <property type="match status" value="1"/>
</dbReference>
<dbReference type="EMBL" id="FZOU01000003">
    <property type="protein sequence ID" value="SNS96663.1"/>
    <property type="molecule type" value="Genomic_DNA"/>
</dbReference>
<dbReference type="InterPro" id="IPR050309">
    <property type="entry name" value="Type-B_Carboxylest/Lipase"/>
</dbReference>
<protein>
    <recommendedName>
        <fullName evidence="3">Carboxylic ester hydrolase</fullName>
        <ecNumber evidence="3">3.1.1.-</ecNumber>
    </recommendedName>
</protein>
<feature type="region of interest" description="Disordered" evidence="4">
    <location>
        <begin position="545"/>
        <end position="568"/>
    </location>
</feature>
<comment type="similarity">
    <text evidence="1 3">Belongs to the type-B carboxylesterase/lipase family.</text>
</comment>
<dbReference type="SUPFAM" id="SSF53474">
    <property type="entry name" value="alpha/beta-Hydrolases"/>
    <property type="match status" value="1"/>
</dbReference>
<evidence type="ECO:0000256" key="3">
    <source>
        <dbReference type="RuleBase" id="RU361235"/>
    </source>
</evidence>
<keyword evidence="7" id="KW-1185">Reference proteome</keyword>
<accession>A0A239IUF1</accession>
<feature type="compositionally biased region" description="Basic and acidic residues" evidence="4">
    <location>
        <begin position="545"/>
        <end position="562"/>
    </location>
</feature>
<evidence type="ECO:0000256" key="1">
    <source>
        <dbReference type="ARBA" id="ARBA00005964"/>
    </source>
</evidence>
<dbReference type="Pfam" id="PF00135">
    <property type="entry name" value="COesterase"/>
    <property type="match status" value="1"/>
</dbReference>
<reference evidence="6 7" key="1">
    <citation type="submission" date="2017-06" db="EMBL/GenBank/DDBJ databases">
        <authorList>
            <person name="Kim H.J."/>
            <person name="Triplett B.A."/>
        </authorList>
    </citation>
    <scope>NUCLEOTIDE SEQUENCE [LARGE SCALE GENOMIC DNA]</scope>
    <source>
        <strain evidence="6 7">DSM 18704</strain>
    </source>
</reference>
<dbReference type="EC" id="3.1.1.-" evidence="3"/>
<evidence type="ECO:0000256" key="4">
    <source>
        <dbReference type="SAM" id="MobiDB-lite"/>
    </source>
</evidence>
<dbReference type="PANTHER" id="PTHR11559">
    <property type="entry name" value="CARBOXYLESTERASE"/>
    <property type="match status" value="1"/>
</dbReference>